<proteinExistence type="inferred from homology"/>
<dbReference type="Gene3D" id="3.40.1620.10">
    <property type="entry name" value="YefM-like domain"/>
    <property type="match status" value="1"/>
</dbReference>
<dbReference type="NCBIfam" id="TIGR01552">
    <property type="entry name" value="phd_fam"/>
    <property type="match status" value="1"/>
</dbReference>
<comment type="similarity">
    <text evidence="1 2">Belongs to the phD/YefM antitoxin family.</text>
</comment>
<dbReference type="InterPro" id="IPR036165">
    <property type="entry name" value="YefM-like_sf"/>
</dbReference>
<sequence length="105" mass="12000">MLEQETDIVQWQVQEAKQRFSEVLRAAESNGPQTITRHGDAVAVVIDIDEYRRLMRPDISFVDHLLVKFSGLGDEVADVLDEVERERELSRPREVDLFDGTAESS</sequence>
<evidence type="ECO:0000313" key="4">
    <source>
        <dbReference type="Proteomes" id="UP000247569"/>
    </source>
</evidence>
<comment type="caution">
    <text evidence="3">The sequence shown here is derived from an EMBL/GenBank/DDBJ whole genome shotgun (WGS) entry which is preliminary data.</text>
</comment>
<dbReference type="InterPro" id="IPR006442">
    <property type="entry name" value="Antitoxin_Phd/YefM"/>
</dbReference>
<accession>A0A318KCK0</accession>
<dbReference type="Pfam" id="PF02604">
    <property type="entry name" value="PhdYeFM_antitox"/>
    <property type="match status" value="1"/>
</dbReference>
<evidence type="ECO:0000256" key="1">
    <source>
        <dbReference type="ARBA" id="ARBA00009981"/>
    </source>
</evidence>
<evidence type="ECO:0000256" key="2">
    <source>
        <dbReference type="RuleBase" id="RU362080"/>
    </source>
</evidence>
<comment type="function">
    <text evidence="2">Antitoxin component of a type II toxin-antitoxin (TA) system.</text>
</comment>
<gene>
    <name evidence="3" type="ORF">DFR70_10174</name>
</gene>
<dbReference type="AlphaFoldDB" id="A0A318KCK0"/>
<organism evidence="3 4">
    <name type="scientific">Nocardia tenerifensis</name>
    <dbReference type="NCBI Taxonomy" id="228006"/>
    <lineage>
        <taxon>Bacteria</taxon>
        <taxon>Bacillati</taxon>
        <taxon>Actinomycetota</taxon>
        <taxon>Actinomycetes</taxon>
        <taxon>Mycobacteriales</taxon>
        <taxon>Nocardiaceae</taxon>
        <taxon>Nocardia</taxon>
    </lineage>
</organism>
<name>A0A318KCK0_9NOCA</name>
<dbReference type="EMBL" id="QJKF01000001">
    <property type="protein sequence ID" value="PXX70655.1"/>
    <property type="molecule type" value="Genomic_DNA"/>
</dbReference>
<keyword evidence="4" id="KW-1185">Reference proteome</keyword>
<reference evidence="3 4" key="1">
    <citation type="submission" date="2018-05" db="EMBL/GenBank/DDBJ databases">
        <title>Genomic Encyclopedia of Type Strains, Phase IV (KMG-IV): sequencing the most valuable type-strain genomes for metagenomic binning, comparative biology and taxonomic classification.</title>
        <authorList>
            <person name="Goeker M."/>
        </authorList>
    </citation>
    <scope>NUCLEOTIDE SEQUENCE [LARGE SCALE GENOMIC DNA]</scope>
    <source>
        <strain evidence="3 4">DSM 44704</strain>
    </source>
</reference>
<dbReference type="SUPFAM" id="SSF143120">
    <property type="entry name" value="YefM-like"/>
    <property type="match status" value="1"/>
</dbReference>
<protein>
    <recommendedName>
        <fullName evidence="2">Antitoxin</fullName>
    </recommendedName>
</protein>
<evidence type="ECO:0000313" key="3">
    <source>
        <dbReference type="EMBL" id="PXX70655.1"/>
    </source>
</evidence>
<dbReference type="Proteomes" id="UP000247569">
    <property type="component" value="Unassembled WGS sequence"/>
</dbReference>